<keyword evidence="1" id="KW-0479">Metal-binding</keyword>
<dbReference type="EC" id="2.7.7.7" evidence="5"/>
<dbReference type="SUPFAM" id="SSF57783">
    <property type="entry name" value="Zinc beta-ribbon"/>
    <property type="match status" value="1"/>
</dbReference>
<feature type="domain" description="Zinc finger CHC2-type" evidence="4">
    <location>
        <begin position="34"/>
        <end position="87"/>
    </location>
</feature>
<evidence type="ECO:0000256" key="1">
    <source>
        <dbReference type="ARBA" id="ARBA00022723"/>
    </source>
</evidence>
<dbReference type="InterPro" id="IPR002694">
    <property type="entry name" value="Znf_CHC2"/>
</dbReference>
<sequence length="336" mass="38688">MAKIATDRILKAVDMRELIYHYGGKPTGRGEIRSSCVCHGGDNPTAMVSNEKDKLFYCHTQGCSGDAFDLVMKAEDCTFKEAAYKLAELFEVSVDWSNETIEERPHSEEARKFIERMMRKQDKKELPTFKMPRMKLAKVSSYRGYSPETISHWKFFLAKDGELQDRIIIPFEDVDNRLVGITGRATKADQPEKFMHRPRNLHTGFFLTGLGRNKKFLEEYGYTVKIVEGVFDCARWYDSGHKNVCAPIGVFFTEDHIEQLYKAGVIGIDLGFDNDPAGRNGIRRAIKRAKYKFDINVLVYPEGKDADDCTKEELDEVDKNKLPYKEWLKQFGEEQE</sequence>
<protein>
    <submittedName>
        <fullName evidence="5">DNA primase</fullName>
        <ecNumber evidence="5">2.7.7.7</ecNumber>
    </submittedName>
</protein>
<gene>
    <name evidence="5" type="ORF">LEO2_38</name>
</gene>
<dbReference type="Gene3D" id="3.40.1360.10">
    <property type="match status" value="1"/>
</dbReference>
<dbReference type="GO" id="GO:0003899">
    <property type="term" value="F:DNA-directed RNA polymerase activity"/>
    <property type="evidence" value="ECO:0007669"/>
    <property type="project" value="InterPro"/>
</dbReference>
<dbReference type="GO" id="GO:0003677">
    <property type="term" value="F:DNA binding"/>
    <property type="evidence" value="ECO:0007669"/>
    <property type="project" value="InterPro"/>
</dbReference>
<dbReference type="EMBL" id="KU836751">
    <property type="protein sequence ID" value="AMR60077.1"/>
    <property type="molecule type" value="Genomic_DNA"/>
</dbReference>
<dbReference type="InterPro" id="IPR036977">
    <property type="entry name" value="DNA_primase_Znf_CHC2"/>
</dbReference>
<dbReference type="GO" id="GO:0006269">
    <property type="term" value="P:DNA replication, synthesis of primer"/>
    <property type="evidence" value="ECO:0007669"/>
    <property type="project" value="TreeGrafter"/>
</dbReference>
<accession>A0A1S5QTP9</accession>
<organism evidence="5 6">
    <name type="scientific">Bacillus phage Leo2</name>
    <dbReference type="NCBI Taxonomy" id="1815973"/>
    <lineage>
        <taxon>Viruses</taxon>
        <taxon>Duplodnaviria</taxon>
        <taxon>Heunggongvirae</taxon>
        <taxon>Uroviricota</taxon>
        <taxon>Caudoviricetes</taxon>
        <taxon>Ehrlichviridae</taxon>
        <taxon>Andromedavirus</taxon>
        <taxon>Andromedavirus leo2</taxon>
    </lineage>
</organism>
<dbReference type="Pfam" id="PF13155">
    <property type="entry name" value="Toprim_2"/>
    <property type="match status" value="1"/>
</dbReference>
<name>A0A1S5QTP9_9CAUD</name>
<dbReference type="SUPFAM" id="SSF56731">
    <property type="entry name" value="DNA primase core"/>
    <property type="match status" value="1"/>
</dbReference>
<dbReference type="CDD" id="cd03364">
    <property type="entry name" value="TOPRIM_DnaG_primases"/>
    <property type="match status" value="1"/>
</dbReference>
<dbReference type="Proteomes" id="UP000223773">
    <property type="component" value="Segment"/>
</dbReference>
<dbReference type="Gene3D" id="3.90.580.10">
    <property type="entry name" value="Zinc finger, CHC2-type domain"/>
    <property type="match status" value="1"/>
</dbReference>
<dbReference type="InterPro" id="IPR034151">
    <property type="entry name" value="TOPRIM_DnaG_bac"/>
</dbReference>
<keyword evidence="2" id="KW-0863">Zinc-finger</keyword>
<evidence type="ECO:0000256" key="2">
    <source>
        <dbReference type="ARBA" id="ARBA00022771"/>
    </source>
</evidence>
<keyword evidence="5" id="KW-0548">Nucleotidyltransferase</keyword>
<dbReference type="Pfam" id="PF01807">
    <property type="entry name" value="Zn_ribbon_DnaG"/>
    <property type="match status" value="1"/>
</dbReference>
<keyword evidence="6" id="KW-1185">Reference proteome</keyword>
<dbReference type="InterPro" id="IPR050219">
    <property type="entry name" value="DnaG_primase"/>
</dbReference>
<evidence type="ECO:0000259" key="4">
    <source>
        <dbReference type="SMART" id="SM00400"/>
    </source>
</evidence>
<evidence type="ECO:0000313" key="5">
    <source>
        <dbReference type="EMBL" id="AMR60077.1"/>
    </source>
</evidence>
<evidence type="ECO:0000313" key="6">
    <source>
        <dbReference type="Proteomes" id="UP000223773"/>
    </source>
</evidence>
<dbReference type="SMART" id="SM00400">
    <property type="entry name" value="ZnF_CHCC"/>
    <property type="match status" value="1"/>
</dbReference>
<dbReference type="PANTHER" id="PTHR30313:SF2">
    <property type="entry name" value="DNA PRIMASE"/>
    <property type="match status" value="1"/>
</dbReference>
<proteinExistence type="predicted"/>
<dbReference type="PANTHER" id="PTHR30313">
    <property type="entry name" value="DNA PRIMASE"/>
    <property type="match status" value="1"/>
</dbReference>
<keyword evidence="3" id="KW-0862">Zinc</keyword>
<dbReference type="GO" id="GO:0003887">
    <property type="term" value="F:DNA-directed DNA polymerase activity"/>
    <property type="evidence" value="ECO:0007669"/>
    <property type="project" value="UniProtKB-EC"/>
</dbReference>
<keyword evidence="5" id="KW-0808">Transferase</keyword>
<dbReference type="GO" id="GO:0008270">
    <property type="term" value="F:zinc ion binding"/>
    <property type="evidence" value="ECO:0007669"/>
    <property type="project" value="UniProtKB-KW"/>
</dbReference>
<reference evidence="6" key="1">
    <citation type="submission" date="2016-02" db="EMBL/GenBank/DDBJ databases">
        <authorList>
            <person name="Morales N."/>
            <person name="Badran S."/>
            <person name="Schick P."/>
            <person name="Jacoby B."/>
            <person name="Reddi K."/>
            <person name="Villella W."/>
            <person name="Sanders E.R."/>
            <person name="Lorenz T.C."/>
        </authorList>
    </citation>
    <scope>NUCLEOTIDE SEQUENCE [LARGE SCALE GENOMIC DNA]</scope>
</reference>
<evidence type="ECO:0000256" key="3">
    <source>
        <dbReference type="ARBA" id="ARBA00022833"/>
    </source>
</evidence>